<reference evidence="5" key="1">
    <citation type="submission" date="2017-09" db="EMBL/GenBank/DDBJ databases">
        <title>Depth-based differentiation of microbial function through sediment-hosted aquifers and enrichment of novel symbionts in the deep terrestrial subsurface.</title>
        <authorList>
            <person name="Probst A.J."/>
            <person name="Ladd B."/>
            <person name="Jarett J.K."/>
            <person name="Geller-Mcgrath D.E."/>
            <person name="Sieber C.M.K."/>
            <person name="Emerson J.B."/>
            <person name="Anantharaman K."/>
            <person name="Thomas B.C."/>
            <person name="Malmstrom R."/>
            <person name="Stieglmeier M."/>
            <person name="Klingl A."/>
            <person name="Woyke T."/>
            <person name="Ryan C.M."/>
            <person name="Banfield J.F."/>
        </authorList>
    </citation>
    <scope>NUCLEOTIDE SEQUENCE [LARGE SCALE GENOMIC DNA]</scope>
</reference>
<evidence type="ECO:0000256" key="3">
    <source>
        <dbReference type="RuleBase" id="RU004508"/>
    </source>
</evidence>
<evidence type="ECO:0000256" key="2">
    <source>
        <dbReference type="PIRSR" id="PIRSR000390-2"/>
    </source>
</evidence>
<dbReference type="GO" id="GO:0008483">
    <property type="term" value="F:transaminase activity"/>
    <property type="evidence" value="ECO:0007669"/>
    <property type="project" value="TreeGrafter"/>
</dbReference>
<keyword evidence="2 3" id="KW-0663">Pyridoxal phosphate</keyword>
<dbReference type="PIRSF" id="PIRSF000390">
    <property type="entry name" value="PLP_StrS"/>
    <property type="match status" value="1"/>
</dbReference>
<dbReference type="InterPro" id="IPR000653">
    <property type="entry name" value="DegT/StrS_aminotransferase"/>
</dbReference>
<organism evidence="4 5">
    <name type="scientific">Candidatus Portnoybacteria bacterium CG_4_8_14_3_um_filter_44_15</name>
    <dbReference type="NCBI Taxonomy" id="1974803"/>
    <lineage>
        <taxon>Bacteria</taxon>
        <taxon>Candidatus Portnoyibacteriota</taxon>
    </lineage>
</organism>
<dbReference type="EMBL" id="PFGW01000033">
    <property type="protein sequence ID" value="PIW74646.1"/>
    <property type="molecule type" value="Genomic_DNA"/>
</dbReference>
<evidence type="ECO:0000256" key="1">
    <source>
        <dbReference type="PIRSR" id="PIRSR000390-1"/>
    </source>
</evidence>
<dbReference type="Proteomes" id="UP000231673">
    <property type="component" value="Unassembled WGS sequence"/>
</dbReference>
<dbReference type="PANTHER" id="PTHR30244:SF34">
    <property type="entry name" value="DTDP-4-AMINO-4,6-DIDEOXYGALACTOSE TRANSAMINASE"/>
    <property type="match status" value="1"/>
</dbReference>
<gene>
    <name evidence="4" type="ORF">CO003_01620</name>
</gene>
<dbReference type="InterPro" id="IPR015422">
    <property type="entry name" value="PyrdxlP-dep_Trfase_small"/>
</dbReference>
<name>A0A2M7IDP5_9BACT</name>
<accession>A0A2M7IDP5</accession>
<dbReference type="SUPFAM" id="SSF53383">
    <property type="entry name" value="PLP-dependent transferases"/>
    <property type="match status" value="1"/>
</dbReference>
<evidence type="ECO:0000313" key="5">
    <source>
        <dbReference type="Proteomes" id="UP000231673"/>
    </source>
</evidence>
<dbReference type="AlphaFoldDB" id="A0A2M7IDP5"/>
<sequence>MNIFGAPHPRSRIYTKPKSYWSFWSDLLLGRFNKGNDVQKFERALAEKFGVPEAVCVSMTRVGIYLVLKNLIKPGQNVIMSPYTVADVVNMVVLASGVPVFTDIEQRSCNLNPAEVAKLIDKNTGAVIATHLHGVGARIYEILALCRQHNIPLIEDAAQSFGGKAKGKRLGTIGDVGIYSLGMYKNINSWYGGAVVAKDSALLNKLRAELAQYDFQSPIFILKKMLKGLATDLLTYPLIFQPLTYWLFRYGFLHDIGWINRQVEIELDLELKKEMPANYLRRYTPFQARLALSQLNQIDADIELRAKKAALYRKELSGISELVLPPEENDSKYIYPVFAVQYQDRKKLLKWLMRQKRDVTAQHLKNCADLESFSAFYRDCPVARKTANEVILLPTYTRYPDSEIKKNIEVIRAFFGR</sequence>
<dbReference type="Gene3D" id="3.40.640.10">
    <property type="entry name" value="Type I PLP-dependent aspartate aminotransferase-like (Major domain)"/>
    <property type="match status" value="1"/>
</dbReference>
<dbReference type="GO" id="GO:0000271">
    <property type="term" value="P:polysaccharide biosynthetic process"/>
    <property type="evidence" value="ECO:0007669"/>
    <property type="project" value="TreeGrafter"/>
</dbReference>
<dbReference type="Gene3D" id="3.90.1150.10">
    <property type="entry name" value="Aspartate Aminotransferase, domain 1"/>
    <property type="match status" value="1"/>
</dbReference>
<proteinExistence type="inferred from homology"/>
<dbReference type="InterPro" id="IPR015424">
    <property type="entry name" value="PyrdxlP-dep_Trfase"/>
</dbReference>
<evidence type="ECO:0008006" key="6">
    <source>
        <dbReference type="Google" id="ProtNLM"/>
    </source>
</evidence>
<dbReference type="PANTHER" id="PTHR30244">
    <property type="entry name" value="TRANSAMINASE"/>
    <property type="match status" value="1"/>
</dbReference>
<dbReference type="Pfam" id="PF01041">
    <property type="entry name" value="DegT_DnrJ_EryC1"/>
    <property type="match status" value="2"/>
</dbReference>
<comment type="similarity">
    <text evidence="3">Belongs to the DegT/DnrJ/EryC1 family.</text>
</comment>
<dbReference type="InterPro" id="IPR015421">
    <property type="entry name" value="PyrdxlP-dep_Trfase_major"/>
</dbReference>
<feature type="modified residue" description="N6-(pyridoxal phosphate)lysine" evidence="2">
    <location>
        <position position="185"/>
    </location>
</feature>
<protein>
    <recommendedName>
        <fullName evidence="6">Aminotransferase</fullName>
    </recommendedName>
</protein>
<evidence type="ECO:0000313" key="4">
    <source>
        <dbReference type="EMBL" id="PIW74646.1"/>
    </source>
</evidence>
<dbReference type="GO" id="GO:0030170">
    <property type="term" value="F:pyridoxal phosphate binding"/>
    <property type="evidence" value="ECO:0007669"/>
    <property type="project" value="TreeGrafter"/>
</dbReference>
<comment type="caution">
    <text evidence="4">The sequence shown here is derived from an EMBL/GenBank/DDBJ whole genome shotgun (WGS) entry which is preliminary data.</text>
</comment>
<feature type="active site" description="Proton acceptor" evidence="1">
    <location>
        <position position="185"/>
    </location>
</feature>